<evidence type="ECO:0000313" key="3">
    <source>
        <dbReference type="Proteomes" id="UP001152561"/>
    </source>
</evidence>
<comment type="caution">
    <text evidence="2">The sequence shown here is derived from an EMBL/GenBank/DDBJ whole genome shotgun (WGS) entry which is preliminary data.</text>
</comment>
<feature type="compositionally biased region" description="Polar residues" evidence="1">
    <location>
        <begin position="149"/>
        <end position="161"/>
    </location>
</feature>
<keyword evidence="3" id="KW-1185">Reference proteome</keyword>
<evidence type="ECO:0000256" key="1">
    <source>
        <dbReference type="SAM" id="MobiDB-lite"/>
    </source>
</evidence>
<dbReference type="Proteomes" id="UP001152561">
    <property type="component" value="Unassembled WGS sequence"/>
</dbReference>
<proteinExistence type="predicted"/>
<evidence type="ECO:0008006" key="4">
    <source>
        <dbReference type="Google" id="ProtNLM"/>
    </source>
</evidence>
<dbReference type="AlphaFoldDB" id="A0A9Q1LIB0"/>
<dbReference type="PANTHER" id="PTHR33132:SF112">
    <property type="entry name" value="SERINE-RICH PROTEIN-LIKE PROTEIN"/>
    <property type="match status" value="1"/>
</dbReference>
<evidence type="ECO:0000313" key="2">
    <source>
        <dbReference type="EMBL" id="KAJ8535643.1"/>
    </source>
</evidence>
<dbReference type="EMBL" id="JAJAGQ010000018">
    <property type="protein sequence ID" value="KAJ8535643.1"/>
    <property type="molecule type" value="Genomic_DNA"/>
</dbReference>
<reference evidence="3" key="1">
    <citation type="journal article" date="2023" name="Proc. Natl. Acad. Sci. U.S.A.">
        <title>Genomic and structural basis for evolution of tropane alkaloid biosynthesis.</title>
        <authorList>
            <person name="Wanga Y.-J."/>
            <person name="Taina T."/>
            <person name="Yua J.-Y."/>
            <person name="Lia J."/>
            <person name="Xua B."/>
            <person name="Chenc J."/>
            <person name="D'Auriad J.C."/>
            <person name="Huanga J.-P."/>
            <person name="Huanga S.-X."/>
        </authorList>
    </citation>
    <scope>NUCLEOTIDE SEQUENCE [LARGE SCALE GENOMIC DNA]</scope>
    <source>
        <strain evidence="3">cv. KIB-2019</strain>
    </source>
</reference>
<accession>A0A9Q1LIB0</accession>
<organism evidence="2 3">
    <name type="scientific">Anisodus acutangulus</name>
    <dbReference type="NCBI Taxonomy" id="402998"/>
    <lineage>
        <taxon>Eukaryota</taxon>
        <taxon>Viridiplantae</taxon>
        <taxon>Streptophyta</taxon>
        <taxon>Embryophyta</taxon>
        <taxon>Tracheophyta</taxon>
        <taxon>Spermatophyta</taxon>
        <taxon>Magnoliopsida</taxon>
        <taxon>eudicotyledons</taxon>
        <taxon>Gunneridae</taxon>
        <taxon>Pentapetalae</taxon>
        <taxon>asterids</taxon>
        <taxon>lamiids</taxon>
        <taxon>Solanales</taxon>
        <taxon>Solanaceae</taxon>
        <taxon>Solanoideae</taxon>
        <taxon>Hyoscyameae</taxon>
        <taxon>Anisodus</taxon>
    </lineage>
</organism>
<dbReference type="OrthoDB" id="1924025at2759"/>
<name>A0A9Q1LIB0_9SOLA</name>
<protein>
    <recommendedName>
        <fullName evidence="4">Serine-rich protein-like protein</fullName>
    </recommendedName>
</protein>
<feature type="region of interest" description="Disordered" evidence="1">
    <location>
        <begin position="148"/>
        <end position="167"/>
    </location>
</feature>
<gene>
    <name evidence="2" type="ORF">K7X08_023363</name>
</gene>
<dbReference type="PANTHER" id="PTHR33132">
    <property type="entry name" value="OSJNBB0118P14.9 PROTEIN"/>
    <property type="match status" value="1"/>
</dbReference>
<sequence length="205" mass="21922">MGVFNFTVIPRMDDNPNSPSSSCHNMMEKGLKSSHLLVKEMNKNQNKKKERVGKSKATTAAASKKFCLCAGSFKCLIHRATAASHTRSVSSSASKKVCLCAPPTHPGSFKCRLHRSLSSSHTRIVSSSAYHVNGVKYIRNLNPSKLVGPSQSSGIRNSNKGNVHGRPKLSRFGRAALANAAAAAAATSSVQIQPLSAAFRQMSLN</sequence>